<feature type="transmembrane region" description="Helical" evidence="1">
    <location>
        <begin position="139"/>
        <end position="159"/>
    </location>
</feature>
<dbReference type="eggNOG" id="ENOG5032Y3E">
    <property type="taxonomic scope" value="Bacteria"/>
</dbReference>
<accession>A0A1Z1W688</accession>
<sequence>MKRVHASTKQLTAPLKHVTALVRRWYGEGPLHLLLLLASFALALYAGVRLLADDWVMVAVWFVGAALLHDLVLVPVYAAADRAVTVLVGGRDGGRRERTMYVRVPAALSLLLLLVWYPLITRQVPRYERSTALPADVFLTRWLLVTAALFAGSALWFAVRAWSAARSASRSGREEGAGRG</sequence>
<feature type="transmembrane region" description="Helical" evidence="1">
    <location>
        <begin position="100"/>
        <end position="119"/>
    </location>
</feature>
<dbReference type="Proteomes" id="UP000195880">
    <property type="component" value="Chromosome"/>
</dbReference>
<reference evidence="2 3" key="1">
    <citation type="submission" date="2017-05" db="EMBL/GenBank/DDBJ databases">
        <title>Streptomyces alboflavus Genome sequencing and assembly.</title>
        <authorList>
            <person name="Wang Y."/>
            <person name="Du B."/>
            <person name="Ding Y."/>
            <person name="Liu H."/>
            <person name="Hou Q."/>
            <person name="Liu K."/>
            <person name="Wang C."/>
            <person name="Yao L."/>
        </authorList>
    </citation>
    <scope>NUCLEOTIDE SEQUENCE [LARGE SCALE GENOMIC DNA]</scope>
    <source>
        <strain evidence="2 3">MDJK44</strain>
    </source>
</reference>
<organism evidence="2 3">
    <name type="scientific">Streptomyces alboflavus</name>
    <dbReference type="NCBI Taxonomy" id="67267"/>
    <lineage>
        <taxon>Bacteria</taxon>
        <taxon>Bacillati</taxon>
        <taxon>Actinomycetota</taxon>
        <taxon>Actinomycetes</taxon>
        <taxon>Kitasatosporales</taxon>
        <taxon>Streptomycetaceae</taxon>
        <taxon>Streptomyces</taxon>
    </lineage>
</organism>
<feature type="transmembrane region" description="Helical" evidence="1">
    <location>
        <begin position="33"/>
        <end position="52"/>
    </location>
</feature>
<dbReference type="KEGG" id="salf:SMD44_01312"/>
<proteinExistence type="predicted"/>
<gene>
    <name evidence="2" type="ORF">SMD44_01312</name>
</gene>
<keyword evidence="3" id="KW-1185">Reference proteome</keyword>
<dbReference type="EMBL" id="CP021748">
    <property type="protein sequence ID" value="ARX81914.1"/>
    <property type="molecule type" value="Genomic_DNA"/>
</dbReference>
<evidence type="ECO:0000313" key="2">
    <source>
        <dbReference type="EMBL" id="ARX81914.1"/>
    </source>
</evidence>
<dbReference type="AlphaFoldDB" id="A0A1Z1W688"/>
<name>A0A1Z1W688_9ACTN</name>
<keyword evidence="1" id="KW-0472">Membrane</keyword>
<keyword evidence="1" id="KW-0812">Transmembrane</keyword>
<dbReference type="STRING" id="67267.GCA_000716675_03925"/>
<protein>
    <submittedName>
        <fullName evidence="2">Uncharacterized protein</fullName>
    </submittedName>
</protein>
<feature type="transmembrane region" description="Helical" evidence="1">
    <location>
        <begin position="58"/>
        <end position="80"/>
    </location>
</feature>
<dbReference type="RefSeq" id="WP_237307003.1">
    <property type="nucleotide sequence ID" value="NZ_CP021748.1"/>
</dbReference>
<evidence type="ECO:0000256" key="1">
    <source>
        <dbReference type="SAM" id="Phobius"/>
    </source>
</evidence>
<keyword evidence="1" id="KW-1133">Transmembrane helix</keyword>
<evidence type="ECO:0000313" key="3">
    <source>
        <dbReference type="Proteomes" id="UP000195880"/>
    </source>
</evidence>